<accession>A0A0V1CDH1</accession>
<gene>
    <name evidence="1" type="ORF">T03_15319</name>
</gene>
<sequence length="82" mass="8780">MANSEECYTFKQTRTPGSFTGLWAFRSVQNFWCRCSQPALPVPPRRAPPGHAATAGCTLLPTLLVRLSGGSTSGQPVARALC</sequence>
<evidence type="ECO:0000313" key="1">
    <source>
        <dbReference type="EMBL" id="KRY47341.1"/>
    </source>
</evidence>
<protein>
    <submittedName>
        <fullName evidence="1">Uncharacterized protein</fullName>
    </submittedName>
</protein>
<organism evidence="1 2">
    <name type="scientific">Trichinella britovi</name>
    <name type="common">Parasitic roundworm</name>
    <dbReference type="NCBI Taxonomy" id="45882"/>
    <lineage>
        <taxon>Eukaryota</taxon>
        <taxon>Metazoa</taxon>
        <taxon>Ecdysozoa</taxon>
        <taxon>Nematoda</taxon>
        <taxon>Enoplea</taxon>
        <taxon>Dorylaimia</taxon>
        <taxon>Trichinellida</taxon>
        <taxon>Trichinellidae</taxon>
        <taxon>Trichinella</taxon>
    </lineage>
</organism>
<comment type="caution">
    <text evidence="1">The sequence shown here is derived from an EMBL/GenBank/DDBJ whole genome shotgun (WGS) entry which is preliminary data.</text>
</comment>
<proteinExistence type="predicted"/>
<name>A0A0V1CDH1_TRIBR</name>
<keyword evidence="2" id="KW-1185">Reference proteome</keyword>
<reference evidence="1 2" key="1">
    <citation type="submission" date="2015-01" db="EMBL/GenBank/DDBJ databases">
        <title>Evolution of Trichinella species and genotypes.</title>
        <authorList>
            <person name="Korhonen P.K."/>
            <person name="Edoardo P."/>
            <person name="Giuseppe L.R."/>
            <person name="Gasser R.B."/>
        </authorList>
    </citation>
    <scope>NUCLEOTIDE SEQUENCE [LARGE SCALE GENOMIC DNA]</scope>
    <source>
        <strain evidence="1">ISS120</strain>
    </source>
</reference>
<dbReference type="Proteomes" id="UP000054653">
    <property type="component" value="Unassembled WGS sequence"/>
</dbReference>
<dbReference type="AlphaFoldDB" id="A0A0V1CDH1"/>
<dbReference type="EMBL" id="JYDI01000246">
    <property type="protein sequence ID" value="KRY47341.1"/>
    <property type="molecule type" value="Genomic_DNA"/>
</dbReference>
<evidence type="ECO:0000313" key="2">
    <source>
        <dbReference type="Proteomes" id="UP000054653"/>
    </source>
</evidence>